<keyword evidence="4" id="KW-1185">Reference proteome</keyword>
<dbReference type="InterPro" id="IPR006224">
    <property type="entry name" value="PsdUridine_synth_RluA-like_CS"/>
</dbReference>
<dbReference type="EMBL" id="CP017476">
    <property type="protein sequence ID" value="AOW12875.1"/>
    <property type="molecule type" value="Genomic_DNA"/>
</dbReference>
<dbReference type="RefSeq" id="WP_066094132.1">
    <property type="nucleotide sequence ID" value="NZ_CP017476.1"/>
</dbReference>
<dbReference type="GO" id="GO:0003723">
    <property type="term" value="F:RNA binding"/>
    <property type="evidence" value="ECO:0007669"/>
    <property type="project" value="InterPro"/>
</dbReference>
<dbReference type="SUPFAM" id="SSF55120">
    <property type="entry name" value="Pseudouridine synthase"/>
    <property type="match status" value="1"/>
</dbReference>
<dbReference type="InterPro" id="IPR006145">
    <property type="entry name" value="PsdUridine_synth_RsuA/RluA"/>
</dbReference>
<accession>A0A167GZE3</accession>
<dbReference type="PROSITE" id="PS01129">
    <property type="entry name" value="PSI_RLU"/>
    <property type="match status" value="1"/>
</dbReference>
<dbReference type="EMBL" id="LVWD01000034">
    <property type="protein sequence ID" value="OAD40063.1"/>
    <property type="molecule type" value="Genomic_DNA"/>
</dbReference>
<evidence type="ECO:0000259" key="1">
    <source>
        <dbReference type="Pfam" id="PF00849"/>
    </source>
</evidence>
<sequence length="313" mass="35088">MSRSPGNAKIPTHLGVAASCISLPTLKPPPWPTVLAFLAQRMPAVSSREWTQRFADGLVLSEDGQGLALDTPYQGGARIYYYRELANEQEVPFEESVLYQDDHLVVADKPHFLPVTPGGRYVQQCLLVRLQRKLNMPQLAPLHRIDRETAGLVLFAVNPAERGAYHALFSGREMHKTYEAIAPANSALSWPHTRRSRLVEHPTEFYRMVEAEVGSASNSETVIRVLEQRGPWARYELSPISGKRHQLRVHMNALGLPIVGDQLYPTVLHGPDETEDFAEPLRLLAKAIAFTDPVSGQARRFESTRQLEWPAQS</sequence>
<dbReference type="InterPro" id="IPR020103">
    <property type="entry name" value="PsdUridine_synth_cat_dom_sf"/>
</dbReference>
<dbReference type="KEGG" id="hyl:LPB072_08500"/>
<evidence type="ECO:0000313" key="5">
    <source>
        <dbReference type="Proteomes" id="UP000185680"/>
    </source>
</evidence>
<name>A0A167GZE3_9BURK</name>
<dbReference type="AlphaFoldDB" id="A0A167GZE3"/>
<dbReference type="OrthoDB" id="9785808at2"/>
<dbReference type="Gene3D" id="3.30.2350.10">
    <property type="entry name" value="Pseudouridine synthase"/>
    <property type="match status" value="1"/>
</dbReference>
<dbReference type="GO" id="GO:0000455">
    <property type="term" value="P:enzyme-directed rRNA pseudouridine synthesis"/>
    <property type="evidence" value="ECO:0007669"/>
    <property type="project" value="TreeGrafter"/>
</dbReference>
<dbReference type="STRING" id="1763535.LPB072_08500"/>
<reference evidence="3 4" key="1">
    <citation type="submission" date="2016-02" db="EMBL/GenBank/DDBJ databases">
        <title>Draft genome sequence of Hydrogenophaga sp. LPB0072.</title>
        <authorList>
            <person name="Shin S.-K."/>
            <person name="Yi H."/>
        </authorList>
    </citation>
    <scope>NUCLEOTIDE SEQUENCE [LARGE SCALE GENOMIC DNA]</scope>
    <source>
        <strain evidence="3 4">LPB0072</strain>
    </source>
</reference>
<dbReference type="Pfam" id="PF00849">
    <property type="entry name" value="PseudoU_synth_2"/>
    <property type="match status" value="1"/>
</dbReference>
<evidence type="ECO:0000313" key="3">
    <source>
        <dbReference type="EMBL" id="OAD40063.1"/>
    </source>
</evidence>
<gene>
    <name evidence="2" type="ORF">LPB072_08500</name>
    <name evidence="3" type="ORF">LPB72_17995</name>
</gene>
<evidence type="ECO:0000313" key="2">
    <source>
        <dbReference type="EMBL" id="AOW12875.1"/>
    </source>
</evidence>
<protein>
    <submittedName>
        <fullName evidence="2">Pseudouridine synthase</fullName>
    </submittedName>
</protein>
<dbReference type="Proteomes" id="UP000185657">
    <property type="component" value="Unassembled WGS sequence"/>
</dbReference>
<dbReference type="PANTHER" id="PTHR21600">
    <property type="entry name" value="MITOCHONDRIAL RNA PSEUDOURIDINE SYNTHASE"/>
    <property type="match status" value="1"/>
</dbReference>
<reference evidence="2 5" key="2">
    <citation type="submission" date="2016-10" db="EMBL/GenBank/DDBJ databases">
        <title>Hydorgenophaga sp. LPB0072 isolated from gastropod.</title>
        <authorList>
            <person name="Kim E."/>
            <person name="Yi H."/>
        </authorList>
    </citation>
    <scope>NUCLEOTIDE SEQUENCE [LARGE SCALE GENOMIC DNA]</scope>
    <source>
        <strain evidence="2 5">LPB0072</strain>
    </source>
</reference>
<dbReference type="GO" id="GO:0009982">
    <property type="term" value="F:pseudouridine synthase activity"/>
    <property type="evidence" value="ECO:0007669"/>
    <property type="project" value="InterPro"/>
</dbReference>
<dbReference type="InterPro" id="IPR050188">
    <property type="entry name" value="RluA_PseudoU_synthase"/>
</dbReference>
<dbReference type="GO" id="GO:0140098">
    <property type="term" value="F:catalytic activity, acting on RNA"/>
    <property type="evidence" value="ECO:0007669"/>
    <property type="project" value="UniProtKB-ARBA"/>
</dbReference>
<dbReference type="PROSITE" id="PS51257">
    <property type="entry name" value="PROKAR_LIPOPROTEIN"/>
    <property type="match status" value="1"/>
</dbReference>
<feature type="domain" description="Pseudouridine synthase RsuA/RluA-like" evidence="1">
    <location>
        <begin position="103"/>
        <end position="253"/>
    </location>
</feature>
<proteinExistence type="predicted"/>
<dbReference type="PANTHER" id="PTHR21600:SF84">
    <property type="entry name" value="PSEUDOURIDINE SYNTHASE RSUA_RLUA-LIKE DOMAIN-CONTAINING PROTEIN"/>
    <property type="match status" value="1"/>
</dbReference>
<evidence type="ECO:0000313" key="4">
    <source>
        <dbReference type="Proteomes" id="UP000185657"/>
    </source>
</evidence>
<organism evidence="2 5">
    <name type="scientific">Hydrogenophaga crassostreae</name>
    <dbReference type="NCBI Taxonomy" id="1763535"/>
    <lineage>
        <taxon>Bacteria</taxon>
        <taxon>Pseudomonadati</taxon>
        <taxon>Pseudomonadota</taxon>
        <taxon>Betaproteobacteria</taxon>
        <taxon>Burkholderiales</taxon>
        <taxon>Comamonadaceae</taxon>
        <taxon>Hydrogenophaga</taxon>
    </lineage>
</organism>
<dbReference type="Proteomes" id="UP000185680">
    <property type="component" value="Chromosome"/>
</dbReference>